<dbReference type="EC" id="2.4.1.25" evidence="3 10"/>
<evidence type="ECO:0000256" key="2">
    <source>
        <dbReference type="ARBA" id="ARBA00005684"/>
    </source>
</evidence>
<proteinExistence type="inferred from homology"/>
<evidence type="ECO:0000256" key="4">
    <source>
        <dbReference type="ARBA" id="ARBA00020295"/>
    </source>
</evidence>
<dbReference type="InterPro" id="IPR003385">
    <property type="entry name" value="Glyco_hydro_77"/>
</dbReference>
<dbReference type="RefSeq" id="WP_055682504.1">
    <property type="nucleotide sequence ID" value="NZ_CXPG01000017.1"/>
</dbReference>
<organism evidence="11 12">
    <name type="scientific">Jannaschia rubra</name>
    <dbReference type="NCBI Taxonomy" id="282197"/>
    <lineage>
        <taxon>Bacteria</taxon>
        <taxon>Pseudomonadati</taxon>
        <taxon>Pseudomonadota</taxon>
        <taxon>Alphaproteobacteria</taxon>
        <taxon>Rhodobacterales</taxon>
        <taxon>Roseobacteraceae</taxon>
        <taxon>Jannaschia</taxon>
    </lineage>
</organism>
<name>A0A0M6XS43_9RHOB</name>
<keyword evidence="7 10" id="KW-0119">Carbohydrate metabolism</keyword>
<keyword evidence="12" id="KW-1185">Reference proteome</keyword>
<dbReference type="EMBL" id="CXPG01000017">
    <property type="protein sequence ID" value="CTQ33053.1"/>
    <property type="molecule type" value="Genomic_DNA"/>
</dbReference>
<comment type="catalytic activity">
    <reaction evidence="1 10">
        <text>Transfers a segment of a (1-&gt;4)-alpha-D-glucan to a new position in an acceptor, which may be glucose or a (1-&gt;4)-alpha-D-glucan.</text>
        <dbReference type="EC" id="2.4.1.25"/>
    </reaction>
</comment>
<dbReference type="InterPro" id="IPR017853">
    <property type="entry name" value="GH"/>
</dbReference>
<evidence type="ECO:0000256" key="1">
    <source>
        <dbReference type="ARBA" id="ARBA00000439"/>
    </source>
</evidence>
<evidence type="ECO:0000256" key="3">
    <source>
        <dbReference type="ARBA" id="ARBA00012560"/>
    </source>
</evidence>
<evidence type="ECO:0000256" key="8">
    <source>
        <dbReference type="ARBA" id="ARBA00031423"/>
    </source>
</evidence>
<gene>
    <name evidence="11" type="primary">malQ</name>
    <name evidence="11" type="ORF">JAN5088_01829</name>
</gene>
<keyword evidence="6 10" id="KW-0808">Transferase</keyword>
<dbReference type="SUPFAM" id="SSF51445">
    <property type="entry name" value="(Trans)glycosidases"/>
    <property type="match status" value="1"/>
</dbReference>
<evidence type="ECO:0000313" key="11">
    <source>
        <dbReference type="EMBL" id="CTQ33053.1"/>
    </source>
</evidence>
<dbReference type="STRING" id="282197.SAMN04488517_11372"/>
<accession>A0A0M6XS43</accession>
<keyword evidence="5 10" id="KW-0328">Glycosyltransferase</keyword>
<dbReference type="PANTHER" id="PTHR32438:SF5">
    <property type="entry name" value="4-ALPHA-GLUCANOTRANSFERASE DPE1, CHLOROPLASTIC_AMYLOPLASTIC"/>
    <property type="match status" value="1"/>
</dbReference>
<reference evidence="11 12" key="1">
    <citation type="submission" date="2015-07" db="EMBL/GenBank/DDBJ databases">
        <authorList>
            <person name="Noorani M."/>
        </authorList>
    </citation>
    <scope>NUCLEOTIDE SEQUENCE [LARGE SCALE GENOMIC DNA]</scope>
    <source>
        <strain evidence="11 12">CECT 5088</strain>
    </source>
</reference>
<dbReference type="NCBIfam" id="TIGR00217">
    <property type="entry name" value="malQ"/>
    <property type="match status" value="1"/>
</dbReference>
<evidence type="ECO:0000256" key="10">
    <source>
        <dbReference type="RuleBase" id="RU361207"/>
    </source>
</evidence>
<dbReference type="Pfam" id="PF02446">
    <property type="entry name" value="Glyco_hydro_77"/>
    <property type="match status" value="1"/>
</dbReference>
<dbReference type="OrthoDB" id="9763489at2"/>
<dbReference type="GO" id="GO:0004134">
    <property type="term" value="F:4-alpha-glucanotransferase activity"/>
    <property type="evidence" value="ECO:0007669"/>
    <property type="project" value="UniProtKB-EC"/>
</dbReference>
<protein>
    <recommendedName>
        <fullName evidence="4 10">4-alpha-glucanotransferase</fullName>
        <ecNumber evidence="3 10">2.4.1.25</ecNumber>
    </recommendedName>
    <alternativeName>
        <fullName evidence="8 10">Amylomaltase</fullName>
    </alternativeName>
    <alternativeName>
        <fullName evidence="9 10">Disproportionating enzyme</fullName>
    </alternativeName>
</protein>
<dbReference type="Gene3D" id="3.20.20.80">
    <property type="entry name" value="Glycosidases"/>
    <property type="match status" value="1"/>
</dbReference>
<sequence>MTLRERARKHGISTAYDGRTVPEATLRLILDGLGSAKPVAPATMEVPGDVACHLPEGRGWGIFCQLYELRSARQWGVGDFADLAALATVCAKAGADFLGINPVHALFTAEPDRASPFSPSNRRFLNPLYIAPDLLGCDRPSLPSGDLVDYAAVASAKLRALRQRFDAGVDDGALDAFVASEGRDLHLHALFETIRHLDLPLPDDPEGAAAHAIARDRPQDVRFHAWLQLVARQQLHAAQKAAKGAGMGIGLYLDLAVGEAQDGSATWSGAAAALPGLDVGAPPDMFSEQGQNWHLAAPSPTDLAARDFAPFRAMIAAQLRDAGALRVDHAMALWQLFLIPSGRPAAEGAHLRYPMRDMLRVLAEESQARQAVIIGEDLGFVPEGFRDAMNEANVLSYRIVYFEQDDVGFHPAKSYPEKALACLSTHDLPVLAAWWRGDDIDGRQEHGLVSPEATRQHRAHRRKERRMLIRALDVTADAKAETLPDAVLDGAHAFIGATPCLLAGVRLADLIGPERQTNRPGTTDEYPNWRPRGSVPVDAIADHPVFSRITALMRAARPRSE</sequence>
<dbReference type="Proteomes" id="UP000048908">
    <property type="component" value="Unassembled WGS sequence"/>
</dbReference>
<evidence type="ECO:0000256" key="5">
    <source>
        <dbReference type="ARBA" id="ARBA00022676"/>
    </source>
</evidence>
<dbReference type="PANTHER" id="PTHR32438">
    <property type="entry name" value="4-ALPHA-GLUCANOTRANSFERASE DPE1, CHLOROPLASTIC/AMYLOPLASTIC"/>
    <property type="match status" value="1"/>
</dbReference>
<evidence type="ECO:0000256" key="6">
    <source>
        <dbReference type="ARBA" id="ARBA00022679"/>
    </source>
</evidence>
<comment type="similarity">
    <text evidence="2 10">Belongs to the disproportionating enzyme family.</text>
</comment>
<dbReference type="GO" id="GO:0005975">
    <property type="term" value="P:carbohydrate metabolic process"/>
    <property type="evidence" value="ECO:0007669"/>
    <property type="project" value="InterPro"/>
</dbReference>
<evidence type="ECO:0000256" key="9">
    <source>
        <dbReference type="ARBA" id="ARBA00031501"/>
    </source>
</evidence>
<evidence type="ECO:0000256" key="7">
    <source>
        <dbReference type="ARBA" id="ARBA00023277"/>
    </source>
</evidence>
<dbReference type="AlphaFoldDB" id="A0A0M6XS43"/>
<evidence type="ECO:0000313" key="12">
    <source>
        <dbReference type="Proteomes" id="UP000048908"/>
    </source>
</evidence>